<evidence type="ECO:0000259" key="2">
    <source>
        <dbReference type="PROSITE" id="PS51297"/>
    </source>
</evidence>
<organism evidence="3 4">
    <name type="scientific">Vitis vinifera</name>
    <name type="common">Grape</name>
    <dbReference type="NCBI Taxonomy" id="29760"/>
    <lineage>
        <taxon>Eukaryota</taxon>
        <taxon>Viridiplantae</taxon>
        <taxon>Streptophyta</taxon>
        <taxon>Embryophyta</taxon>
        <taxon>Tracheophyta</taxon>
        <taxon>Spermatophyta</taxon>
        <taxon>Magnoliopsida</taxon>
        <taxon>eudicotyledons</taxon>
        <taxon>Gunneridae</taxon>
        <taxon>Pentapetalae</taxon>
        <taxon>rosids</taxon>
        <taxon>Vitales</taxon>
        <taxon>Vitaceae</taxon>
        <taxon>Viteae</taxon>
        <taxon>Vitis</taxon>
    </lineage>
</organism>
<dbReference type="GO" id="GO:0005634">
    <property type="term" value="C:nucleus"/>
    <property type="evidence" value="ECO:0007669"/>
    <property type="project" value="InterPro"/>
</dbReference>
<dbReference type="AlphaFoldDB" id="A0A438JDD5"/>
<sequence>MMQLVILLYLDIQSKFPTSYTKIVLDPNWQQVMAEELSTLHWTDTCDLVPLPLGKSSIGSHLGFLRNIIESYLQISRDAEANVGSSSHEAKQKRYPVRWAGADLLKIVESQVEGPRIEQLRLSELSQLEQKLDGMLRQTRRRKTQLMMEAIACLKEKVKELNEQKQQMEKMIAAAESKDALQHEDLVMEQAGNNSKPPPQNVVLQLL</sequence>
<feature type="domain" description="K-box" evidence="2">
    <location>
        <begin position="88"/>
        <end position="178"/>
    </location>
</feature>
<dbReference type="Proteomes" id="UP000288805">
    <property type="component" value="Unassembled WGS sequence"/>
</dbReference>
<feature type="coiled-coil region" evidence="1">
    <location>
        <begin position="144"/>
        <end position="178"/>
    </location>
</feature>
<dbReference type="PROSITE" id="PS51297">
    <property type="entry name" value="K_BOX"/>
    <property type="match status" value="1"/>
</dbReference>
<gene>
    <name evidence="3" type="ORF">CK203_015125</name>
</gene>
<dbReference type="Pfam" id="PF01486">
    <property type="entry name" value="K-box"/>
    <property type="match status" value="1"/>
</dbReference>
<name>A0A438JDD5_VITVI</name>
<dbReference type="InterPro" id="IPR002487">
    <property type="entry name" value="TF_Kbox"/>
</dbReference>
<accession>A0A438JDD5</accession>
<proteinExistence type="predicted"/>
<reference evidence="3 4" key="1">
    <citation type="journal article" date="2018" name="PLoS Genet.">
        <title>Population sequencing reveals clonal diversity and ancestral inbreeding in the grapevine cultivar Chardonnay.</title>
        <authorList>
            <person name="Roach M.J."/>
            <person name="Johnson D.L."/>
            <person name="Bohlmann J."/>
            <person name="van Vuuren H.J."/>
            <person name="Jones S.J."/>
            <person name="Pretorius I.S."/>
            <person name="Schmidt S.A."/>
            <person name="Borneman A.R."/>
        </authorList>
    </citation>
    <scope>NUCLEOTIDE SEQUENCE [LARGE SCALE GENOMIC DNA]</scope>
    <source>
        <strain evidence="4">cv. Chardonnay</strain>
        <tissue evidence="3">Leaf</tissue>
    </source>
</reference>
<dbReference type="EMBL" id="QGNW01000049">
    <property type="protein sequence ID" value="RVX06975.1"/>
    <property type="molecule type" value="Genomic_DNA"/>
</dbReference>
<keyword evidence="1" id="KW-0175">Coiled coil</keyword>
<protein>
    <recommendedName>
        <fullName evidence="2">K-box domain-containing protein</fullName>
    </recommendedName>
</protein>
<evidence type="ECO:0000313" key="3">
    <source>
        <dbReference type="EMBL" id="RVX06975.1"/>
    </source>
</evidence>
<evidence type="ECO:0000256" key="1">
    <source>
        <dbReference type="SAM" id="Coils"/>
    </source>
</evidence>
<dbReference type="GO" id="GO:0003700">
    <property type="term" value="F:DNA-binding transcription factor activity"/>
    <property type="evidence" value="ECO:0007669"/>
    <property type="project" value="InterPro"/>
</dbReference>
<evidence type="ECO:0000313" key="4">
    <source>
        <dbReference type="Proteomes" id="UP000288805"/>
    </source>
</evidence>
<comment type="caution">
    <text evidence="3">The sequence shown here is derived from an EMBL/GenBank/DDBJ whole genome shotgun (WGS) entry which is preliminary data.</text>
</comment>